<comment type="caution">
    <text evidence="1">The sequence shown here is derived from an EMBL/GenBank/DDBJ whole genome shotgun (WGS) entry which is preliminary data.</text>
</comment>
<protein>
    <submittedName>
        <fullName evidence="1">Uncharacterized protein</fullName>
    </submittedName>
</protein>
<organism evidence="1 2">
    <name type="scientific">Kitasatospora cystarginea</name>
    <dbReference type="NCBI Taxonomy" id="58350"/>
    <lineage>
        <taxon>Bacteria</taxon>
        <taxon>Bacillati</taxon>
        <taxon>Actinomycetota</taxon>
        <taxon>Actinomycetes</taxon>
        <taxon>Kitasatosporales</taxon>
        <taxon>Streptomycetaceae</taxon>
        <taxon>Kitasatospora</taxon>
    </lineage>
</organism>
<name>A0ABP5R6T6_9ACTN</name>
<dbReference type="Proteomes" id="UP001500305">
    <property type="component" value="Unassembled WGS sequence"/>
</dbReference>
<proteinExistence type="predicted"/>
<evidence type="ECO:0000313" key="1">
    <source>
        <dbReference type="EMBL" id="GAA2253026.1"/>
    </source>
</evidence>
<dbReference type="EMBL" id="BAAATR010000018">
    <property type="protein sequence ID" value="GAA2253026.1"/>
    <property type="molecule type" value="Genomic_DNA"/>
</dbReference>
<sequence>MRGLLPWCLSDLANPAIEKEHLIMRLRNAATAATAALLLVLTVPASAGAAQGEFTYRFIGLDGSPQIGRLIDPPSRVCVNLPEVADPNDSEPADTPRNRTASTATVFKDADCGGDHFSLRPFTGHASERLKFRSVVFS</sequence>
<reference evidence="2" key="1">
    <citation type="journal article" date="2019" name="Int. J. Syst. Evol. Microbiol.">
        <title>The Global Catalogue of Microorganisms (GCM) 10K type strain sequencing project: providing services to taxonomists for standard genome sequencing and annotation.</title>
        <authorList>
            <consortium name="The Broad Institute Genomics Platform"/>
            <consortium name="The Broad Institute Genome Sequencing Center for Infectious Disease"/>
            <person name="Wu L."/>
            <person name="Ma J."/>
        </authorList>
    </citation>
    <scope>NUCLEOTIDE SEQUENCE [LARGE SCALE GENOMIC DNA]</scope>
    <source>
        <strain evidence="2">JCM 7356</strain>
    </source>
</reference>
<keyword evidence="2" id="KW-1185">Reference proteome</keyword>
<evidence type="ECO:0000313" key="2">
    <source>
        <dbReference type="Proteomes" id="UP001500305"/>
    </source>
</evidence>
<gene>
    <name evidence="1" type="ORF">GCM10010430_40910</name>
</gene>
<accession>A0ABP5R6T6</accession>